<dbReference type="PANTHER" id="PTHR39321:SF3">
    <property type="entry name" value="PHOSPHOPANTETHEINE ADENYLYLTRANSFERASE"/>
    <property type="match status" value="1"/>
</dbReference>
<dbReference type="Pfam" id="PF01467">
    <property type="entry name" value="CTP_transf_like"/>
    <property type="match status" value="1"/>
</dbReference>
<evidence type="ECO:0000256" key="7">
    <source>
        <dbReference type="ARBA" id="ARBA00022840"/>
    </source>
</evidence>
<dbReference type="PANTHER" id="PTHR39321">
    <property type="entry name" value="NICOTINATE-NUCLEOTIDE ADENYLYLTRANSFERASE-RELATED"/>
    <property type="match status" value="1"/>
</dbReference>
<dbReference type="Pfam" id="PF01966">
    <property type="entry name" value="HD"/>
    <property type="match status" value="1"/>
</dbReference>
<dbReference type="HAMAP" id="MF_00244">
    <property type="entry name" value="NaMN_adenylyltr"/>
    <property type="match status" value="1"/>
</dbReference>
<dbReference type="InterPro" id="IPR003607">
    <property type="entry name" value="HD/PDEase_dom"/>
</dbReference>
<organism evidence="12 13">
    <name type="scientific">Metamycoplasma faucium</name>
    <dbReference type="NCBI Taxonomy" id="56142"/>
    <lineage>
        <taxon>Bacteria</taxon>
        <taxon>Bacillati</taxon>
        <taxon>Mycoplasmatota</taxon>
        <taxon>Mycoplasmoidales</taxon>
        <taxon>Metamycoplasmataceae</taxon>
        <taxon>Metamycoplasma</taxon>
    </lineage>
</organism>
<keyword evidence="6 10" id="KW-0547">Nucleotide-binding</keyword>
<dbReference type="InterPro" id="IPR004821">
    <property type="entry name" value="Cyt_trans-like"/>
</dbReference>
<proteinExistence type="inferred from homology"/>
<dbReference type="EC" id="2.7.7.18" evidence="10"/>
<dbReference type="InterPro" id="IPR006674">
    <property type="entry name" value="HD_domain"/>
</dbReference>
<accession>A0ABZ2TPW6</accession>
<keyword evidence="13" id="KW-1185">Reference proteome</keyword>
<keyword evidence="7 10" id="KW-0067">ATP-binding</keyword>
<protein>
    <recommendedName>
        <fullName evidence="10">Probable nicotinate-nucleotide adenylyltransferase</fullName>
        <ecNumber evidence="10">2.7.7.18</ecNumber>
    </recommendedName>
    <alternativeName>
        <fullName evidence="10">Deamido-NAD(+) diphosphorylase</fullName>
    </alternativeName>
    <alternativeName>
        <fullName evidence="10">Deamido-NAD(+) pyrophosphorylase</fullName>
    </alternativeName>
    <alternativeName>
        <fullName evidence="10">Nicotinate mononucleotide adenylyltransferase</fullName>
        <shortName evidence="10">NaMN adenylyltransferase</shortName>
    </alternativeName>
</protein>
<dbReference type="CDD" id="cd02165">
    <property type="entry name" value="NMNAT"/>
    <property type="match status" value="1"/>
</dbReference>
<dbReference type="NCBIfam" id="NF005519">
    <property type="entry name" value="PRK07152.1"/>
    <property type="match status" value="1"/>
</dbReference>
<keyword evidence="3 10" id="KW-0662">Pyridine nucleotide biosynthesis</keyword>
<evidence type="ECO:0000256" key="10">
    <source>
        <dbReference type="HAMAP-Rule" id="MF_00244"/>
    </source>
</evidence>
<dbReference type="InterPro" id="IPR005248">
    <property type="entry name" value="NadD/NMNAT"/>
</dbReference>
<evidence type="ECO:0000259" key="11">
    <source>
        <dbReference type="SMART" id="SM00471"/>
    </source>
</evidence>
<keyword evidence="8 10" id="KW-0520">NAD</keyword>
<dbReference type="RefSeq" id="WP_405311122.1">
    <property type="nucleotide sequence ID" value="NZ_CP088155.1"/>
</dbReference>
<dbReference type="Proteomes" id="UP001622612">
    <property type="component" value="Chromosome"/>
</dbReference>
<dbReference type="GO" id="GO:0004515">
    <property type="term" value="F:nicotinate-nucleotide adenylyltransferase activity"/>
    <property type="evidence" value="ECO:0007669"/>
    <property type="project" value="UniProtKB-EC"/>
</dbReference>
<dbReference type="InterPro" id="IPR014729">
    <property type="entry name" value="Rossmann-like_a/b/a_fold"/>
</dbReference>
<comment type="pathway">
    <text evidence="2 10">Cofactor biosynthesis; NAD(+) biosynthesis; deamido-NAD(+) from nicotinate D-ribonucleotide: step 1/1.</text>
</comment>
<dbReference type="SUPFAM" id="SSF109604">
    <property type="entry name" value="HD-domain/PDEase-like"/>
    <property type="match status" value="1"/>
</dbReference>
<evidence type="ECO:0000256" key="5">
    <source>
        <dbReference type="ARBA" id="ARBA00022695"/>
    </source>
</evidence>
<keyword evidence="4 10" id="KW-0808">Transferase</keyword>
<dbReference type="NCBIfam" id="TIGR00125">
    <property type="entry name" value="cyt_tran_rel"/>
    <property type="match status" value="1"/>
</dbReference>
<reference evidence="12" key="1">
    <citation type="submission" date="2021-11" db="EMBL/GenBank/DDBJ databases">
        <title>The first genome sequence of unculturable Mycoplasma faucium obtained by de novo assembly of metagenomic reads.</title>
        <authorList>
            <person name="Sabat A.J."/>
            <person name="Bathoorn E."/>
            <person name="Akkerboom V."/>
            <person name="Friedrich A.W."/>
        </authorList>
    </citation>
    <scope>NUCLEOTIDE SEQUENCE [LARGE SCALE GENOMIC DNA]</scope>
    <source>
        <strain evidence="12">UMCG-MFM1</strain>
    </source>
</reference>
<evidence type="ECO:0000313" key="12">
    <source>
        <dbReference type="EMBL" id="WYM96971.1"/>
    </source>
</evidence>
<dbReference type="NCBIfam" id="TIGR00482">
    <property type="entry name" value="nicotinate (nicotinamide) nucleotide adenylyltransferase"/>
    <property type="match status" value="1"/>
</dbReference>
<evidence type="ECO:0000256" key="1">
    <source>
        <dbReference type="ARBA" id="ARBA00002324"/>
    </source>
</evidence>
<comment type="function">
    <text evidence="1 10">Catalyzes the reversible adenylation of nicotinate mononucleotide (NaMN) to nicotinic acid adenine dinucleotide (NaAD).</text>
</comment>
<dbReference type="EMBL" id="CP088155">
    <property type="protein sequence ID" value="WYM96971.1"/>
    <property type="molecule type" value="Genomic_DNA"/>
</dbReference>
<comment type="similarity">
    <text evidence="10">Belongs to the NadD family.</text>
</comment>
<evidence type="ECO:0000256" key="6">
    <source>
        <dbReference type="ARBA" id="ARBA00022741"/>
    </source>
</evidence>
<dbReference type="SUPFAM" id="SSF52374">
    <property type="entry name" value="Nucleotidylyl transferase"/>
    <property type="match status" value="1"/>
</dbReference>
<evidence type="ECO:0000256" key="9">
    <source>
        <dbReference type="ARBA" id="ARBA00048721"/>
    </source>
</evidence>
<feature type="domain" description="HD/PDEase" evidence="11">
    <location>
        <begin position="191"/>
        <end position="320"/>
    </location>
</feature>
<evidence type="ECO:0000256" key="3">
    <source>
        <dbReference type="ARBA" id="ARBA00022642"/>
    </source>
</evidence>
<name>A0ABZ2TPW6_9BACT</name>
<sequence length="370" mass="43615">MKIGIFGGSFDPIHKGHVEIAKQAIKFLNLDKLIFVPANINPFKNKKPVSSMHRLNMLKIALSNFDNVEISDFEIKKQFKSYTIETVKHFKNIYKNDEIFLLIGSDNVAKLNDWKNIDEIASIVKIVVFKRNNYVSHINIKKFNCLLLNNQINNFSSTEYKKGNLEYVDEKVQDYIGENFLYFDDIARNTLSHPRYVHLKNCADFAVKLAKYLLPNDKLFHKQAYEAGYMHDITKEWNETKSYEFLKKYVNDIYAIYPYQLHQNTAYYFLLDLYKYPHKNVLNAIKIHTSLDNDLTLLDKILFVADKICEGRKFEGVQGIRKLVFQNFDEGFAKVVKICAIDYNLNKKVIFTKEQEKIYRKWSKINKIIY</sequence>
<comment type="catalytic activity">
    <reaction evidence="9 10">
        <text>nicotinate beta-D-ribonucleotide + ATP + H(+) = deamido-NAD(+) + diphosphate</text>
        <dbReference type="Rhea" id="RHEA:22860"/>
        <dbReference type="ChEBI" id="CHEBI:15378"/>
        <dbReference type="ChEBI" id="CHEBI:30616"/>
        <dbReference type="ChEBI" id="CHEBI:33019"/>
        <dbReference type="ChEBI" id="CHEBI:57502"/>
        <dbReference type="ChEBI" id="CHEBI:58437"/>
        <dbReference type="EC" id="2.7.7.18"/>
    </reaction>
</comment>
<dbReference type="Gene3D" id="3.40.50.620">
    <property type="entry name" value="HUPs"/>
    <property type="match status" value="1"/>
</dbReference>
<keyword evidence="5 10" id="KW-0548">Nucleotidyltransferase</keyword>
<evidence type="ECO:0000313" key="13">
    <source>
        <dbReference type="Proteomes" id="UP001622612"/>
    </source>
</evidence>
<dbReference type="SMART" id="SM00471">
    <property type="entry name" value="HDc"/>
    <property type="match status" value="1"/>
</dbReference>
<evidence type="ECO:0000256" key="8">
    <source>
        <dbReference type="ARBA" id="ARBA00023027"/>
    </source>
</evidence>
<evidence type="ECO:0000256" key="4">
    <source>
        <dbReference type="ARBA" id="ARBA00022679"/>
    </source>
</evidence>
<evidence type="ECO:0000256" key="2">
    <source>
        <dbReference type="ARBA" id="ARBA00005019"/>
    </source>
</evidence>
<gene>
    <name evidence="10" type="primary">nadD</name>
    <name evidence="12" type="ORF">LQ356_01955</name>
</gene>
<dbReference type="Gene3D" id="1.10.3210.10">
    <property type="entry name" value="Hypothetical protein af1432"/>
    <property type="match status" value="1"/>
</dbReference>